<name>J4G0T4_9APHY</name>
<dbReference type="InterPro" id="IPR050600">
    <property type="entry name" value="SETD3_SETD6_MTase"/>
</dbReference>
<proteinExistence type="predicted"/>
<evidence type="ECO:0000256" key="3">
    <source>
        <dbReference type="ARBA" id="ARBA00022691"/>
    </source>
</evidence>
<dbReference type="Proteomes" id="UP000006352">
    <property type="component" value="Unassembled WGS sequence"/>
</dbReference>
<dbReference type="CDD" id="cd19177">
    <property type="entry name" value="SET_SETD4"/>
    <property type="match status" value="1"/>
</dbReference>
<protein>
    <recommendedName>
        <fullName evidence="6">SET domain-containing protein</fullName>
    </recommendedName>
</protein>
<dbReference type="RefSeq" id="XP_012178401.1">
    <property type="nucleotide sequence ID" value="XM_012323011.1"/>
</dbReference>
<dbReference type="AlphaFoldDB" id="J4G0T4"/>
<gene>
    <name evidence="4" type="ORF">FIBRA_01132</name>
</gene>
<dbReference type="InterPro" id="IPR046341">
    <property type="entry name" value="SET_dom_sf"/>
</dbReference>
<accession>J4G0T4</accession>
<dbReference type="FunCoup" id="J4G0T4">
    <property type="interactions" value="109"/>
</dbReference>
<keyword evidence="1" id="KW-0489">Methyltransferase</keyword>
<dbReference type="InParanoid" id="J4G0T4"/>
<sequence>MAEGNRDSERWNRMLTWLRDEHGMEMGEEGLFIESKSTAGNCLWFSSPLSVKMRSFKNQEEDCLRQETVRTHLQPSAQLLTIPSTALINVKTLASVYTSPYSLKGLTAVQQMSLHLLMHRPEGEHDSLDPVFGPYLSTLPRNFDSHPLTWIVKLKRTGAKASEMSMLESLPPSVTQSLRKLQDLFYEDWKAVSGHLTRNSNLLKKSTRQITALPAFKHYDDLIDYSWAWLNVNTRSIYYPVQNLPSGNDNLTLCPILDFANHTDGQSQIIPRTEITSTPSSIVPRRRDDYTFFSWTNTVIGHDQELFLRYGGHANRTLFVQYGFVCPFPPNAIAEGDVRGEVDVQDLIEDIFATSAIGSWIKTTLEDSGYWGDWTLDSLPLPAHPSYRLITALRLFHLVARLPGAPPCKLEAKIKPWRDVLSGKLDIIADDNEQQWRASLLDICETIARRARVGMRDAATRLPYMTGWPAWMKNNIQTLWREELEVADAVAHSIRTGEEF</sequence>
<evidence type="ECO:0000256" key="1">
    <source>
        <dbReference type="ARBA" id="ARBA00022603"/>
    </source>
</evidence>
<keyword evidence="3" id="KW-0949">S-adenosyl-L-methionine</keyword>
<dbReference type="EMBL" id="HE796917">
    <property type="protein sequence ID" value="CCL99118.1"/>
    <property type="molecule type" value="Genomic_DNA"/>
</dbReference>
<dbReference type="GO" id="GO:0032259">
    <property type="term" value="P:methylation"/>
    <property type="evidence" value="ECO:0007669"/>
    <property type="project" value="UniProtKB-KW"/>
</dbReference>
<dbReference type="HOGENOM" id="CLU_041939_2_1_1"/>
<dbReference type="PANTHER" id="PTHR13271">
    <property type="entry name" value="UNCHARACTERIZED PUTATIVE METHYLTRANSFERASE"/>
    <property type="match status" value="1"/>
</dbReference>
<evidence type="ECO:0000313" key="4">
    <source>
        <dbReference type="EMBL" id="CCL99118.1"/>
    </source>
</evidence>
<dbReference type="OrthoDB" id="341421at2759"/>
<evidence type="ECO:0008006" key="6">
    <source>
        <dbReference type="Google" id="ProtNLM"/>
    </source>
</evidence>
<dbReference type="GO" id="GO:0016279">
    <property type="term" value="F:protein-lysine N-methyltransferase activity"/>
    <property type="evidence" value="ECO:0007669"/>
    <property type="project" value="InterPro"/>
</dbReference>
<dbReference type="InterPro" id="IPR044429">
    <property type="entry name" value="SETD4_SET"/>
</dbReference>
<evidence type="ECO:0000313" key="5">
    <source>
        <dbReference type="Proteomes" id="UP000006352"/>
    </source>
</evidence>
<dbReference type="GeneID" id="24094029"/>
<dbReference type="PANTHER" id="PTHR13271:SF47">
    <property type="entry name" value="ACTIN-HISTIDINE N-METHYLTRANSFERASE"/>
    <property type="match status" value="1"/>
</dbReference>
<keyword evidence="5" id="KW-1185">Reference proteome</keyword>
<evidence type="ECO:0000256" key="2">
    <source>
        <dbReference type="ARBA" id="ARBA00022679"/>
    </source>
</evidence>
<organism evidence="4 5">
    <name type="scientific">Fibroporia radiculosa</name>
    <dbReference type="NCBI Taxonomy" id="599839"/>
    <lineage>
        <taxon>Eukaryota</taxon>
        <taxon>Fungi</taxon>
        <taxon>Dikarya</taxon>
        <taxon>Basidiomycota</taxon>
        <taxon>Agaricomycotina</taxon>
        <taxon>Agaricomycetes</taxon>
        <taxon>Polyporales</taxon>
        <taxon>Fibroporiaceae</taxon>
        <taxon>Fibroporia</taxon>
    </lineage>
</organism>
<dbReference type="Gene3D" id="3.90.1410.10">
    <property type="entry name" value="set domain protein methyltransferase, domain 1"/>
    <property type="match status" value="1"/>
</dbReference>
<reference evidence="4 5" key="1">
    <citation type="journal article" date="2012" name="Appl. Environ. Microbiol.">
        <title>Short-read sequencing for genomic analysis of the brown rot fungus Fibroporia radiculosa.</title>
        <authorList>
            <person name="Tang J.D."/>
            <person name="Perkins A.D."/>
            <person name="Sonstegard T.S."/>
            <person name="Schroeder S.G."/>
            <person name="Burgess S.C."/>
            <person name="Diehl S.V."/>
        </authorList>
    </citation>
    <scope>NUCLEOTIDE SEQUENCE [LARGE SCALE GENOMIC DNA]</scope>
    <source>
        <strain evidence="4 5">TFFH 294</strain>
    </source>
</reference>
<dbReference type="STRING" id="599839.J4G0T4"/>
<dbReference type="SUPFAM" id="SSF82199">
    <property type="entry name" value="SET domain"/>
    <property type="match status" value="1"/>
</dbReference>
<keyword evidence="2" id="KW-0808">Transferase</keyword>